<dbReference type="InterPro" id="IPR036388">
    <property type="entry name" value="WH-like_DNA-bd_sf"/>
</dbReference>
<name>A0A1I5IS33_9ACTN</name>
<dbReference type="GO" id="GO:0005737">
    <property type="term" value="C:cytoplasm"/>
    <property type="evidence" value="ECO:0007669"/>
    <property type="project" value="TreeGrafter"/>
</dbReference>
<evidence type="ECO:0000256" key="2">
    <source>
        <dbReference type="ARBA" id="ARBA00022840"/>
    </source>
</evidence>
<dbReference type="PRINTS" id="PR00038">
    <property type="entry name" value="HTHLUXR"/>
</dbReference>
<dbReference type="eggNOG" id="COG2197">
    <property type="taxonomic scope" value="Bacteria"/>
</dbReference>
<dbReference type="PROSITE" id="PS00622">
    <property type="entry name" value="HTH_LUXR_1"/>
    <property type="match status" value="1"/>
</dbReference>
<dbReference type="STRING" id="1993.SAMN04489713_10818"/>
<proteinExistence type="predicted"/>
<protein>
    <submittedName>
        <fullName evidence="4">Regulatory protein, luxR family</fullName>
    </submittedName>
</protein>
<dbReference type="Gene3D" id="1.10.10.10">
    <property type="entry name" value="Winged helix-like DNA-binding domain superfamily/Winged helix DNA-binding domain"/>
    <property type="match status" value="1"/>
</dbReference>
<evidence type="ECO:0000313" key="5">
    <source>
        <dbReference type="Proteomes" id="UP000183413"/>
    </source>
</evidence>
<evidence type="ECO:0000259" key="3">
    <source>
        <dbReference type="PROSITE" id="PS50043"/>
    </source>
</evidence>
<dbReference type="Pfam" id="PF13191">
    <property type="entry name" value="AAA_16"/>
    <property type="match status" value="1"/>
</dbReference>
<sequence>MLQGRAAECAEIERLVAGARAGAGGAAVIRGEQGIGKSALLDHAAGLADGALVLRCSGYRPEAEQPFAALDLMLRPVRDLGGPDAERLRAVSESGGAGREDVFTARRAVLSLLRRAGAGRPVLCLVDDAQWLDAASADALVYAARRFGAEPVALLAAARDDATFGSSGLAEIRPARLGPDDAAALLRALLPPPARDRVRAEADGNPAALRLLASCLSSGQRAGRINPFTFHDGTSPLGGTVQAEAGARLAALPPAARTLLLVAAADDTRDAARITAAAGRLGSTVADLAPAERAGLLETTGLTIGFAHPLVKAVAYHHATTSERRAVHRALADSAGDGEPELRAWHLAAAAVGHRAYVAAELERAGEWSGDRRAHICYARAAELTADGRTRAHRLAAAARAASQAGLLDGAADLVARAAPLAADPLTRAELAQAEAAVEFERGSPRRAARTLIDGAAPIRGRDPAEAALMLAEAVRCGWHAGDPRLVREAAGALRAVPLPAGPVPAELPRVVDAAVSAARGTRAPAGPRPPLPHEPDRRLAASLIPFTDSCETVSRFARDCRDVPGRLPYALQALARALIGRGRHREARAAAEEGLRLAGEAGARYRAAHLSCLLGWLAAVEGDEGRCAALVAEGLEHARAEGIAPTVSLGTWALALLDLGAGRHAGALARLEELPEDAPEGGPVASLARQAADRAEAAVRSGRPERAEPPLARLEGWARRTSSPGIRGLAARCRALLADPATAERHFADAVELFRRNEANVYERARTELLYGEWLRRTRRRAEAGRHLGLALKTFEELGARAWGERAKAELFATGARTAERPEKDGGLGRLTHQELQIVRLAAAGASNREIAARLFLSPRTVGNHLYRAYPKLGVRTRVELRRLDLGAAAGTGSAGPPVEQPGRPG</sequence>
<dbReference type="EMBL" id="FOVH01000008">
    <property type="protein sequence ID" value="SFO63302.1"/>
    <property type="molecule type" value="Genomic_DNA"/>
</dbReference>
<accession>A0A1I5IS33</accession>
<dbReference type="SUPFAM" id="SSF52540">
    <property type="entry name" value="P-loop containing nucleoside triphosphate hydrolases"/>
    <property type="match status" value="1"/>
</dbReference>
<keyword evidence="5" id="KW-1185">Reference proteome</keyword>
<dbReference type="SMART" id="SM00421">
    <property type="entry name" value="HTH_LUXR"/>
    <property type="match status" value="1"/>
</dbReference>
<dbReference type="InterPro" id="IPR041664">
    <property type="entry name" value="AAA_16"/>
</dbReference>
<dbReference type="PANTHER" id="PTHR16305:SF35">
    <property type="entry name" value="TRANSCRIPTIONAL ACTIVATOR DOMAIN"/>
    <property type="match status" value="1"/>
</dbReference>
<dbReference type="Pfam" id="PF00196">
    <property type="entry name" value="GerE"/>
    <property type="match status" value="1"/>
</dbReference>
<dbReference type="CDD" id="cd06170">
    <property type="entry name" value="LuxR_C_like"/>
    <property type="match status" value="1"/>
</dbReference>
<gene>
    <name evidence="4" type="ORF">SAMN04489713_10818</name>
</gene>
<dbReference type="AlphaFoldDB" id="A0A1I5IS33"/>
<dbReference type="InterPro" id="IPR027417">
    <property type="entry name" value="P-loop_NTPase"/>
</dbReference>
<dbReference type="PROSITE" id="PS50043">
    <property type="entry name" value="HTH_LUXR_2"/>
    <property type="match status" value="1"/>
</dbReference>
<feature type="domain" description="HTH luxR-type" evidence="3">
    <location>
        <begin position="825"/>
        <end position="892"/>
    </location>
</feature>
<dbReference type="InParanoid" id="A0A1I5IS33"/>
<dbReference type="InterPro" id="IPR000792">
    <property type="entry name" value="Tscrpt_reg_LuxR_C"/>
</dbReference>
<dbReference type="RefSeq" id="WP_075022082.1">
    <property type="nucleotide sequence ID" value="NZ_FOVH01000008.1"/>
</dbReference>
<keyword evidence="2" id="KW-0067">ATP-binding</keyword>
<evidence type="ECO:0000313" key="4">
    <source>
        <dbReference type="EMBL" id="SFO63302.1"/>
    </source>
</evidence>
<dbReference type="GO" id="GO:0005524">
    <property type="term" value="F:ATP binding"/>
    <property type="evidence" value="ECO:0007669"/>
    <property type="project" value="UniProtKB-KW"/>
</dbReference>
<dbReference type="PANTHER" id="PTHR16305">
    <property type="entry name" value="TESTICULAR SOLUBLE ADENYLYL CYCLASE"/>
    <property type="match status" value="1"/>
</dbReference>
<dbReference type="GO" id="GO:0006355">
    <property type="term" value="P:regulation of DNA-templated transcription"/>
    <property type="evidence" value="ECO:0007669"/>
    <property type="project" value="InterPro"/>
</dbReference>
<organism evidence="4 5">
    <name type="scientific">Actinomadura madurae</name>
    <dbReference type="NCBI Taxonomy" id="1993"/>
    <lineage>
        <taxon>Bacteria</taxon>
        <taxon>Bacillati</taxon>
        <taxon>Actinomycetota</taxon>
        <taxon>Actinomycetes</taxon>
        <taxon>Streptosporangiales</taxon>
        <taxon>Thermomonosporaceae</taxon>
        <taxon>Actinomadura</taxon>
    </lineage>
</organism>
<evidence type="ECO:0000256" key="1">
    <source>
        <dbReference type="ARBA" id="ARBA00022741"/>
    </source>
</evidence>
<dbReference type="GO" id="GO:0003677">
    <property type="term" value="F:DNA binding"/>
    <property type="evidence" value="ECO:0007669"/>
    <property type="project" value="InterPro"/>
</dbReference>
<dbReference type="Proteomes" id="UP000183413">
    <property type="component" value="Unassembled WGS sequence"/>
</dbReference>
<dbReference type="SUPFAM" id="SSF46894">
    <property type="entry name" value="C-terminal effector domain of the bipartite response regulators"/>
    <property type="match status" value="1"/>
</dbReference>
<keyword evidence="1" id="KW-0547">Nucleotide-binding</keyword>
<reference evidence="4 5" key="1">
    <citation type="submission" date="2016-10" db="EMBL/GenBank/DDBJ databases">
        <authorList>
            <person name="de Groot N.N."/>
        </authorList>
    </citation>
    <scope>NUCLEOTIDE SEQUENCE [LARGE SCALE GENOMIC DNA]</scope>
    <source>
        <strain evidence="4 5">DSM 43067</strain>
    </source>
</reference>
<dbReference type="GO" id="GO:0004016">
    <property type="term" value="F:adenylate cyclase activity"/>
    <property type="evidence" value="ECO:0007669"/>
    <property type="project" value="TreeGrafter"/>
</dbReference>
<dbReference type="InterPro" id="IPR016032">
    <property type="entry name" value="Sig_transdc_resp-reg_C-effctor"/>
</dbReference>